<dbReference type="InterPro" id="IPR036097">
    <property type="entry name" value="HisK_dim/P_sf"/>
</dbReference>
<keyword evidence="6" id="KW-0808">Transferase</keyword>
<dbReference type="GO" id="GO:0005886">
    <property type="term" value="C:plasma membrane"/>
    <property type="evidence" value="ECO:0007669"/>
    <property type="project" value="UniProtKB-SubCell"/>
</dbReference>
<feature type="domain" description="HAMP" evidence="16">
    <location>
        <begin position="184"/>
        <end position="236"/>
    </location>
</feature>
<proteinExistence type="predicted"/>
<dbReference type="RefSeq" id="WP_073288605.1">
    <property type="nucleotide sequence ID" value="NZ_FRCP01000013.1"/>
</dbReference>
<dbReference type="STRING" id="1120996.SAMN02746066_02731"/>
<keyword evidence="7 14" id="KW-0812">Transmembrane</keyword>
<dbReference type="EMBL" id="FRCP01000013">
    <property type="protein sequence ID" value="SHM64126.1"/>
    <property type="molecule type" value="Genomic_DNA"/>
</dbReference>
<evidence type="ECO:0000256" key="9">
    <source>
        <dbReference type="ARBA" id="ARBA00022777"/>
    </source>
</evidence>
<dbReference type="Gene3D" id="3.30.565.10">
    <property type="entry name" value="Histidine kinase-like ATPase, C-terminal domain"/>
    <property type="match status" value="1"/>
</dbReference>
<evidence type="ECO:0000256" key="13">
    <source>
        <dbReference type="ARBA" id="ARBA00023136"/>
    </source>
</evidence>
<dbReference type="InterPro" id="IPR008358">
    <property type="entry name" value="Sig_transdc_His_kin/Pase_MprB"/>
</dbReference>
<evidence type="ECO:0000256" key="6">
    <source>
        <dbReference type="ARBA" id="ARBA00022679"/>
    </source>
</evidence>
<evidence type="ECO:0000259" key="15">
    <source>
        <dbReference type="PROSITE" id="PS50109"/>
    </source>
</evidence>
<keyword evidence="18" id="KW-1185">Reference proteome</keyword>
<comment type="catalytic activity">
    <reaction evidence="1">
        <text>ATP + protein L-histidine = ADP + protein N-phospho-L-histidine.</text>
        <dbReference type="EC" id="2.7.13.3"/>
    </reaction>
</comment>
<evidence type="ECO:0000256" key="10">
    <source>
        <dbReference type="ARBA" id="ARBA00022840"/>
    </source>
</evidence>
<dbReference type="AlphaFoldDB" id="A0A1M7KGX7"/>
<evidence type="ECO:0000256" key="1">
    <source>
        <dbReference type="ARBA" id="ARBA00000085"/>
    </source>
</evidence>
<evidence type="ECO:0000256" key="14">
    <source>
        <dbReference type="SAM" id="Phobius"/>
    </source>
</evidence>
<evidence type="ECO:0000256" key="8">
    <source>
        <dbReference type="ARBA" id="ARBA00022741"/>
    </source>
</evidence>
<dbReference type="Pfam" id="PF00672">
    <property type="entry name" value="HAMP"/>
    <property type="match status" value="1"/>
</dbReference>
<evidence type="ECO:0000256" key="11">
    <source>
        <dbReference type="ARBA" id="ARBA00022989"/>
    </source>
</evidence>
<evidence type="ECO:0000259" key="16">
    <source>
        <dbReference type="PROSITE" id="PS50885"/>
    </source>
</evidence>
<keyword evidence="8" id="KW-0547">Nucleotide-binding</keyword>
<dbReference type="Proteomes" id="UP000184038">
    <property type="component" value="Unassembled WGS sequence"/>
</dbReference>
<sequence>MKTIERKLLVVFGGFIIAIILVEFITNNFLLEKYYINENKEDFVRIGNELSNYYDENLRDFEEYIISVDKEEGISVFVIDYAGNIQYTSRTRRSYEEISKRMREIALQNKDMQGYTFGIFEDTSSYKSNYKITLTKRLEDGNYLILRKSIKGVQDSVDIANQFYIMVGIFIALIGGGIAIYLSKRITKPIIEMSNVAESIAKLDFSKQVYYHAPDEIGQLATSINTMSSRLSQNINQLREDIEHRKQLFRNITHDLKTPITVIKGYAEGLQHSVVDNIEDIQDYCNVIVDECNQMNALVHEILSYSELEWSKTNVDKTSFSLVTLVNGLVERYENIMKTKGIDFVARIDVSGRIYTDYQLLERLLNNYIMNAMSHVNDCKKVVLTVKEEKEFVAIEVFNTGTPISEDEESKIWKVFYKGIDSANSESNSHGLGLSIVKTISDILQLTVGLRNEGEGVSFYVLLPKN</sequence>
<dbReference type="InterPro" id="IPR003594">
    <property type="entry name" value="HATPase_dom"/>
</dbReference>
<dbReference type="PROSITE" id="PS50109">
    <property type="entry name" value="HIS_KIN"/>
    <property type="match status" value="1"/>
</dbReference>
<protein>
    <recommendedName>
        <fullName evidence="3">histidine kinase</fullName>
        <ecNumber evidence="3">2.7.13.3</ecNumber>
    </recommendedName>
</protein>
<dbReference type="Pfam" id="PF02518">
    <property type="entry name" value="HATPase_c"/>
    <property type="match status" value="1"/>
</dbReference>
<dbReference type="EC" id="2.7.13.3" evidence="3"/>
<evidence type="ECO:0000256" key="3">
    <source>
        <dbReference type="ARBA" id="ARBA00012438"/>
    </source>
</evidence>
<keyword evidence="13 14" id="KW-0472">Membrane</keyword>
<evidence type="ECO:0000313" key="18">
    <source>
        <dbReference type="Proteomes" id="UP000184038"/>
    </source>
</evidence>
<keyword evidence="10" id="KW-0067">ATP-binding</keyword>
<name>A0A1M7KGX7_9FIRM</name>
<evidence type="ECO:0000256" key="2">
    <source>
        <dbReference type="ARBA" id="ARBA00004651"/>
    </source>
</evidence>
<dbReference type="Pfam" id="PF00512">
    <property type="entry name" value="HisKA"/>
    <property type="match status" value="1"/>
</dbReference>
<feature type="transmembrane region" description="Helical" evidence="14">
    <location>
        <begin position="7"/>
        <end position="25"/>
    </location>
</feature>
<keyword evidence="4" id="KW-1003">Cell membrane</keyword>
<dbReference type="InterPro" id="IPR005467">
    <property type="entry name" value="His_kinase_dom"/>
</dbReference>
<dbReference type="SUPFAM" id="SSF158472">
    <property type="entry name" value="HAMP domain-like"/>
    <property type="match status" value="1"/>
</dbReference>
<evidence type="ECO:0000256" key="5">
    <source>
        <dbReference type="ARBA" id="ARBA00022553"/>
    </source>
</evidence>
<dbReference type="SUPFAM" id="SSF47384">
    <property type="entry name" value="Homodimeric domain of signal transducing histidine kinase"/>
    <property type="match status" value="1"/>
</dbReference>
<reference evidence="17 18" key="1">
    <citation type="submission" date="2016-11" db="EMBL/GenBank/DDBJ databases">
        <authorList>
            <person name="Jaros S."/>
            <person name="Januszkiewicz K."/>
            <person name="Wedrychowicz H."/>
        </authorList>
    </citation>
    <scope>NUCLEOTIDE SEQUENCE [LARGE SCALE GENOMIC DNA]</scope>
    <source>
        <strain evidence="17 18">DSM 15930</strain>
    </source>
</reference>
<evidence type="ECO:0000256" key="12">
    <source>
        <dbReference type="ARBA" id="ARBA00023012"/>
    </source>
</evidence>
<feature type="domain" description="Histidine kinase" evidence="15">
    <location>
        <begin position="251"/>
        <end position="466"/>
    </location>
</feature>
<feature type="transmembrane region" description="Helical" evidence="14">
    <location>
        <begin position="163"/>
        <end position="183"/>
    </location>
</feature>
<dbReference type="SMART" id="SM00387">
    <property type="entry name" value="HATPase_c"/>
    <property type="match status" value="1"/>
</dbReference>
<gene>
    <name evidence="17" type="ORF">SAMN02746066_02731</name>
</gene>
<evidence type="ECO:0000256" key="4">
    <source>
        <dbReference type="ARBA" id="ARBA00022475"/>
    </source>
</evidence>
<keyword evidence="5" id="KW-0597">Phosphoprotein</keyword>
<dbReference type="CDD" id="cd06225">
    <property type="entry name" value="HAMP"/>
    <property type="match status" value="1"/>
</dbReference>
<comment type="subcellular location">
    <subcellularLocation>
        <location evidence="2">Cell membrane</location>
        <topology evidence="2">Multi-pass membrane protein</topology>
    </subcellularLocation>
</comment>
<dbReference type="SMART" id="SM00388">
    <property type="entry name" value="HisKA"/>
    <property type="match status" value="1"/>
</dbReference>
<organism evidence="17 18">
    <name type="scientific">Anaerosporobacter mobilis DSM 15930</name>
    <dbReference type="NCBI Taxonomy" id="1120996"/>
    <lineage>
        <taxon>Bacteria</taxon>
        <taxon>Bacillati</taxon>
        <taxon>Bacillota</taxon>
        <taxon>Clostridia</taxon>
        <taxon>Lachnospirales</taxon>
        <taxon>Lachnospiraceae</taxon>
        <taxon>Anaerosporobacter</taxon>
    </lineage>
</organism>
<dbReference type="SUPFAM" id="SSF55874">
    <property type="entry name" value="ATPase domain of HSP90 chaperone/DNA topoisomerase II/histidine kinase"/>
    <property type="match status" value="1"/>
</dbReference>
<dbReference type="InterPro" id="IPR050398">
    <property type="entry name" value="HssS/ArlS-like"/>
</dbReference>
<dbReference type="InterPro" id="IPR003661">
    <property type="entry name" value="HisK_dim/P_dom"/>
</dbReference>
<dbReference type="Gene3D" id="1.10.287.130">
    <property type="match status" value="1"/>
</dbReference>
<keyword evidence="9 17" id="KW-0418">Kinase</keyword>
<dbReference type="InterPro" id="IPR036890">
    <property type="entry name" value="HATPase_C_sf"/>
</dbReference>
<dbReference type="GO" id="GO:0005524">
    <property type="term" value="F:ATP binding"/>
    <property type="evidence" value="ECO:0007669"/>
    <property type="project" value="UniProtKB-KW"/>
</dbReference>
<dbReference type="OrthoDB" id="9762826at2"/>
<evidence type="ECO:0000313" key="17">
    <source>
        <dbReference type="EMBL" id="SHM64126.1"/>
    </source>
</evidence>
<dbReference type="CDD" id="cd00082">
    <property type="entry name" value="HisKA"/>
    <property type="match status" value="1"/>
</dbReference>
<dbReference type="GO" id="GO:0000155">
    <property type="term" value="F:phosphorelay sensor kinase activity"/>
    <property type="evidence" value="ECO:0007669"/>
    <property type="project" value="InterPro"/>
</dbReference>
<keyword evidence="11 14" id="KW-1133">Transmembrane helix</keyword>
<dbReference type="InterPro" id="IPR003660">
    <property type="entry name" value="HAMP_dom"/>
</dbReference>
<dbReference type="PANTHER" id="PTHR45528:SF1">
    <property type="entry name" value="SENSOR HISTIDINE KINASE CPXA"/>
    <property type="match status" value="1"/>
</dbReference>
<evidence type="ECO:0000256" key="7">
    <source>
        <dbReference type="ARBA" id="ARBA00022692"/>
    </source>
</evidence>
<dbReference type="PRINTS" id="PR01780">
    <property type="entry name" value="LANTIREGPROT"/>
</dbReference>
<dbReference type="SMART" id="SM00304">
    <property type="entry name" value="HAMP"/>
    <property type="match status" value="1"/>
</dbReference>
<accession>A0A1M7KGX7</accession>
<dbReference type="Gene3D" id="6.10.340.10">
    <property type="match status" value="1"/>
</dbReference>
<dbReference type="PROSITE" id="PS50885">
    <property type="entry name" value="HAMP"/>
    <property type="match status" value="1"/>
</dbReference>
<dbReference type="PANTHER" id="PTHR45528">
    <property type="entry name" value="SENSOR HISTIDINE KINASE CPXA"/>
    <property type="match status" value="1"/>
</dbReference>
<keyword evidence="12" id="KW-0902">Two-component regulatory system</keyword>